<evidence type="ECO:0000256" key="1">
    <source>
        <dbReference type="ARBA" id="ARBA00001917"/>
    </source>
</evidence>
<feature type="binding site" evidence="5">
    <location>
        <position position="289"/>
    </location>
    <ligand>
        <name>glyoxylate</name>
        <dbReference type="ChEBI" id="CHEBI:36655"/>
    </ligand>
</feature>
<dbReference type="EMBL" id="QZAN01000007">
    <property type="protein sequence ID" value="THW66420.1"/>
    <property type="molecule type" value="Genomic_DNA"/>
</dbReference>
<dbReference type="Pfam" id="PF01070">
    <property type="entry name" value="FMN_dh"/>
    <property type="match status" value="2"/>
</dbReference>
<evidence type="ECO:0000256" key="3">
    <source>
        <dbReference type="ARBA" id="ARBA00024042"/>
    </source>
</evidence>
<dbReference type="InterPro" id="IPR012133">
    <property type="entry name" value="Alpha-hydoxy_acid_DH_FMN"/>
</dbReference>
<organism evidence="8 9">
    <name type="scientific">Aureobasidium pullulans</name>
    <name type="common">Black yeast</name>
    <name type="synonym">Pullularia pullulans</name>
    <dbReference type="NCBI Taxonomy" id="5580"/>
    <lineage>
        <taxon>Eukaryota</taxon>
        <taxon>Fungi</taxon>
        <taxon>Dikarya</taxon>
        <taxon>Ascomycota</taxon>
        <taxon>Pezizomycotina</taxon>
        <taxon>Dothideomycetes</taxon>
        <taxon>Dothideomycetidae</taxon>
        <taxon>Dothideales</taxon>
        <taxon>Saccotheciaceae</taxon>
        <taxon>Aureobasidium</taxon>
    </lineage>
</organism>
<evidence type="ECO:0000256" key="5">
    <source>
        <dbReference type="PIRSR" id="PIRSR000138-2"/>
    </source>
</evidence>
<dbReference type="InterPro" id="IPR037396">
    <property type="entry name" value="FMN_HAD"/>
</dbReference>
<dbReference type="PIRSF" id="PIRSF000138">
    <property type="entry name" value="Al-hdrx_acd_dh"/>
    <property type="match status" value="1"/>
</dbReference>
<accession>A0A4S8ZK79</accession>
<feature type="binding site" evidence="5">
    <location>
        <position position="71"/>
    </location>
    <ligand>
        <name>glyoxylate</name>
        <dbReference type="ChEBI" id="CHEBI:36655"/>
    </ligand>
</feature>
<dbReference type="InterPro" id="IPR008259">
    <property type="entry name" value="FMN_hydac_DH_AS"/>
</dbReference>
<comment type="caution">
    <text evidence="8">The sequence shown here is derived from an EMBL/GenBank/DDBJ whole genome shotgun (WGS) entry which is preliminary data.</text>
</comment>
<dbReference type="InterPro" id="IPR013785">
    <property type="entry name" value="Aldolase_TIM"/>
</dbReference>
<dbReference type="Gene3D" id="3.20.20.70">
    <property type="entry name" value="Aldolase class I"/>
    <property type="match status" value="2"/>
</dbReference>
<keyword evidence="5" id="KW-0288">FMN</keyword>
<feature type="binding site" evidence="5">
    <location>
        <position position="284"/>
    </location>
    <ligand>
        <name>FMN</name>
        <dbReference type="ChEBI" id="CHEBI:58210"/>
    </ligand>
</feature>
<feature type="binding site" evidence="5">
    <location>
        <position position="262"/>
    </location>
    <ligand>
        <name>FMN</name>
        <dbReference type="ChEBI" id="CHEBI:58210"/>
    </ligand>
</feature>
<dbReference type="GO" id="GO:0010181">
    <property type="term" value="F:FMN binding"/>
    <property type="evidence" value="ECO:0007669"/>
    <property type="project" value="InterPro"/>
</dbReference>
<dbReference type="PROSITE" id="PS51349">
    <property type="entry name" value="FMN_HYDROXY_ACID_DH_2"/>
    <property type="match status" value="1"/>
</dbReference>
<keyword evidence="5" id="KW-0285">Flavoprotein</keyword>
<comment type="similarity">
    <text evidence="3">Belongs to the FMN-dependent alpha-hydroxy acid dehydrogenase family.</text>
</comment>
<dbReference type="AlphaFoldDB" id="A0A4S8ZK79"/>
<dbReference type="PANTHER" id="PTHR10578">
    <property type="entry name" value="S -2-HYDROXY-ACID OXIDASE-RELATED"/>
    <property type="match status" value="1"/>
</dbReference>
<sequence length="398" mass="44442">MYLSSDDKVNDDNFCSNHLSLYISVIFAFSQRFFISTVIMNRLPTLDPHVLTIADLKEAACHDMPKMYRDYYNEGAMDLITLKDNEAAFNRYKIRPRVMINVAKIDLETDIFGIKPSSYAWTRTSRWRIGNIARSSKSERVYGIISFCDKSSGRCDRSGHGQPIFHAHFDDQGQSGIQWWTLILITTDKVTAAGYKAIFLSVDVPVLGQRLNEHKNKFELPEGLEWPNLTAVGEGLEYDATIEWHTAIPWMRSQTKLEIWLKGVASPEDVALAIQHKVDGIMISNHGGRQLDGVPATLDSLRDCASVAKGKIPIAFDGGVRRGSDIFKALALGADFVFMGRVPIWGLAYKGQQGVELAVKILMAELRMTMALAGCRTVKEINRGHLAVLKGDGVLCKL</sequence>
<comment type="cofactor">
    <cofactor evidence="1">
        <name>FMN</name>
        <dbReference type="ChEBI" id="CHEBI:58210"/>
    </cofactor>
</comment>
<dbReference type="SUPFAM" id="SSF51395">
    <property type="entry name" value="FMN-linked oxidoreductases"/>
    <property type="match status" value="1"/>
</dbReference>
<dbReference type="GO" id="GO:0016491">
    <property type="term" value="F:oxidoreductase activity"/>
    <property type="evidence" value="ECO:0007669"/>
    <property type="project" value="UniProtKB-KW"/>
</dbReference>
<feature type="domain" description="FMN hydroxy acid dehydrogenase" evidence="7">
    <location>
        <begin position="45"/>
        <end position="391"/>
    </location>
</feature>
<evidence type="ECO:0000256" key="6">
    <source>
        <dbReference type="SAM" id="Phobius"/>
    </source>
</evidence>
<feature type="transmembrane region" description="Helical" evidence="6">
    <location>
        <begin position="20"/>
        <end position="39"/>
    </location>
</feature>
<keyword evidence="6" id="KW-1133">Transmembrane helix</keyword>
<dbReference type="InterPro" id="IPR000262">
    <property type="entry name" value="FMN-dep_DH"/>
</dbReference>
<evidence type="ECO:0000256" key="4">
    <source>
        <dbReference type="PIRSR" id="PIRSR000138-1"/>
    </source>
</evidence>
<feature type="binding site" evidence="5">
    <location>
        <begin position="317"/>
        <end position="321"/>
    </location>
    <ligand>
        <name>FMN</name>
        <dbReference type="ChEBI" id="CHEBI:58210"/>
    </ligand>
</feature>
<feature type="binding site" evidence="5">
    <location>
        <position position="210"/>
    </location>
    <ligand>
        <name>glyoxylate</name>
        <dbReference type="ChEBI" id="CHEBI:36655"/>
    </ligand>
</feature>
<dbReference type="PROSITE" id="PS00557">
    <property type="entry name" value="FMN_HYDROXY_ACID_DH_1"/>
    <property type="match status" value="1"/>
</dbReference>
<feature type="binding site" evidence="5">
    <location>
        <position position="286"/>
    </location>
    <ligand>
        <name>glyoxylate</name>
        <dbReference type="ChEBI" id="CHEBI:36655"/>
    </ligand>
</feature>
<keyword evidence="6" id="KW-0472">Membrane</keyword>
<proteinExistence type="inferred from homology"/>
<feature type="binding site" evidence="5">
    <location>
        <begin position="340"/>
        <end position="341"/>
    </location>
    <ligand>
        <name>FMN</name>
        <dbReference type="ChEBI" id="CHEBI:58210"/>
    </ligand>
</feature>
<evidence type="ECO:0000256" key="2">
    <source>
        <dbReference type="ARBA" id="ARBA00023002"/>
    </source>
</evidence>
<gene>
    <name evidence="8" type="ORF">D6D20_01296</name>
</gene>
<protein>
    <submittedName>
        <fullName evidence="8">FMN-dependent dehydrogenase</fullName>
    </submittedName>
</protein>
<dbReference type="CDD" id="cd02809">
    <property type="entry name" value="alpha_hydroxyacid_oxid_FMN"/>
    <property type="match status" value="1"/>
</dbReference>
<feature type="active site" description="Proton acceptor" evidence="4">
    <location>
        <position position="286"/>
    </location>
</feature>
<keyword evidence="6" id="KW-0812">Transmembrane</keyword>
<evidence type="ECO:0000259" key="7">
    <source>
        <dbReference type="PROSITE" id="PS51349"/>
    </source>
</evidence>
<evidence type="ECO:0000313" key="8">
    <source>
        <dbReference type="EMBL" id="THW66420.1"/>
    </source>
</evidence>
<dbReference type="PANTHER" id="PTHR10578:SF149">
    <property type="entry name" value="2-HYDROXYACID OXIDASE 2"/>
    <property type="match status" value="1"/>
</dbReference>
<reference evidence="8 9" key="1">
    <citation type="submission" date="2018-10" db="EMBL/GenBank/DDBJ databases">
        <title>Fifty Aureobasidium pullulans genomes reveal a recombining polyextremotolerant generalist.</title>
        <authorList>
            <person name="Gostincar C."/>
            <person name="Turk M."/>
            <person name="Zajc J."/>
            <person name="Gunde-Cimerman N."/>
        </authorList>
    </citation>
    <scope>NUCLEOTIDE SEQUENCE [LARGE SCALE GENOMIC DNA]</scope>
    <source>
        <strain evidence="8 9">EXF-10751</strain>
    </source>
</reference>
<dbReference type="Proteomes" id="UP000310421">
    <property type="component" value="Unassembled WGS sequence"/>
</dbReference>
<keyword evidence="2" id="KW-0560">Oxidoreductase</keyword>
<evidence type="ECO:0000313" key="9">
    <source>
        <dbReference type="Proteomes" id="UP000310421"/>
    </source>
</evidence>
<name>A0A4S8ZK79_AURPU</name>